<gene>
    <name evidence="1" type="ORF">DN051_42190</name>
</gene>
<reference evidence="2" key="1">
    <citation type="submission" date="2018-06" db="EMBL/GenBank/DDBJ databases">
        <authorList>
            <person name="Li K."/>
        </authorList>
    </citation>
    <scope>NUCLEOTIDE SEQUENCE [LARGE SCALE GENOMIC DNA]</scope>
    <source>
        <strain evidence="2">ZFG47</strain>
        <plasmid evidence="2">unnamed1</plasmid>
    </source>
</reference>
<dbReference type="Proteomes" id="UP000249616">
    <property type="component" value="Plasmid unnamed1"/>
</dbReference>
<proteinExistence type="predicted"/>
<geneLocation type="plasmid" evidence="1 2">
    <name>unnamed1</name>
</geneLocation>
<evidence type="ECO:0000313" key="1">
    <source>
        <dbReference type="EMBL" id="AWW43213.1"/>
    </source>
</evidence>
<accession>A0A2Z4JF49</accession>
<dbReference type="KEGG" id="scad:DN051_42190"/>
<keyword evidence="1" id="KW-0614">Plasmid</keyword>
<dbReference type="EMBL" id="CP030074">
    <property type="protein sequence ID" value="AWW43213.1"/>
    <property type="molecule type" value="Genomic_DNA"/>
</dbReference>
<evidence type="ECO:0000313" key="2">
    <source>
        <dbReference type="Proteomes" id="UP000249616"/>
    </source>
</evidence>
<name>A0A2Z4JF49_9ACTN</name>
<organism evidence="1 2">
    <name type="scientific">Streptomyces cadmiisoli</name>
    <dbReference type="NCBI Taxonomy" id="2184053"/>
    <lineage>
        <taxon>Bacteria</taxon>
        <taxon>Bacillati</taxon>
        <taxon>Actinomycetota</taxon>
        <taxon>Actinomycetes</taxon>
        <taxon>Kitasatosporales</taxon>
        <taxon>Streptomycetaceae</taxon>
        <taxon>Streptomyces</taxon>
        <taxon>Streptomyces aurantiacus group</taxon>
    </lineage>
</organism>
<protein>
    <submittedName>
        <fullName evidence="1">Uncharacterized protein</fullName>
    </submittedName>
</protein>
<dbReference type="InterPro" id="IPR036890">
    <property type="entry name" value="HATPase_C_sf"/>
</dbReference>
<dbReference type="Gene3D" id="3.30.565.10">
    <property type="entry name" value="Histidine kinase-like ATPase, C-terminal domain"/>
    <property type="match status" value="1"/>
</dbReference>
<dbReference type="AlphaFoldDB" id="A0A2Z4JF49"/>
<keyword evidence="2" id="KW-1185">Reference proteome</keyword>
<sequence>MRSAFRAWDLTADDAELIANPVQHAHDDVVWLAVRRLDEQAVQMAVIDRCHAGNVRRPMGLLAVSDRGLASVDHFATRWGVDLWPCGKRVCADLAVTRAM</sequence>